<evidence type="ECO:0000313" key="5">
    <source>
        <dbReference type="EMBL" id="PJJ82591.1"/>
    </source>
</evidence>
<dbReference type="InterPro" id="IPR011711">
    <property type="entry name" value="GntR_C"/>
</dbReference>
<dbReference type="InterPro" id="IPR036388">
    <property type="entry name" value="WH-like_DNA-bd_sf"/>
</dbReference>
<dbReference type="SUPFAM" id="SSF46785">
    <property type="entry name" value="Winged helix' DNA-binding domain"/>
    <property type="match status" value="1"/>
</dbReference>
<comment type="caution">
    <text evidence="5">The sequence shown here is derived from an EMBL/GenBank/DDBJ whole genome shotgun (WGS) entry which is preliminary data.</text>
</comment>
<dbReference type="SMART" id="SM00895">
    <property type="entry name" value="FCD"/>
    <property type="match status" value="1"/>
</dbReference>
<dbReference type="RefSeq" id="WP_100389165.1">
    <property type="nucleotide sequence ID" value="NZ_BMZU01000001.1"/>
</dbReference>
<dbReference type="InterPro" id="IPR000524">
    <property type="entry name" value="Tscrpt_reg_HTH_GntR"/>
</dbReference>
<proteinExistence type="predicted"/>
<reference evidence="5 6" key="1">
    <citation type="submission" date="2017-11" db="EMBL/GenBank/DDBJ databases">
        <title>Genomic Encyclopedia of Archaeal and Bacterial Type Strains, Phase II (KMG-II): From Individual Species to Whole Genera.</title>
        <authorList>
            <person name="Goeker M."/>
        </authorList>
    </citation>
    <scope>NUCLEOTIDE SEQUENCE [LARGE SCALE GENOMIC DNA]</scope>
    <source>
        <strain evidence="5 6">DSM 16400</strain>
    </source>
</reference>
<name>A0A2M9DA28_9MICO</name>
<dbReference type="Proteomes" id="UP000231742">
    <property type="component" value="Unassembled WGS sequence"/>
</dbReference>
<keyword evidence="1" id="KW-0805">Transcription regulation</keyword>
<dbReference type="GO" id="GO:0003700">
    <property type="term" value="F:DNA-binding transcription factor activity"/>
    <property type="evidence" value="ECO:0007669"/>
    <property type="project" value="InterPro"/>
</dbReference>
<sequence>MTTDSLFTSNSSPSIERRGLRDHVYDRVLDVLLGPGVEPGSRLSIDTIARDLGVSPTPVREALVQLERTGLVSRVANKGYTVAEPLAADQLESLFDARLVLESGSAAIAARNPESILPALEEALAEHLKLTAAVHDASEAGDIPLELLREYFAADWNFHHLIFEHTHNPFLIDMSEAISTRVHRMRQTVATGVSDAEEATAEHRAILDAFSQGPEAVEAAMRSHILKVRDRARDDSVR</sequence>
<dbReference type="Gene3D" id="1.20.120.530">
    <property type="entry name" value="GntR ligand-binding domain-like"/>
    <property type="match status" value="1"/>
</dbReference>
<organism evidence="5 6">
    <name type="scientific">Salinibacterium amurskyense</name>
    <dbReference type="NCBI Taxonomy" id="205941"/>
    <lineage>
        <taxon>Bacteria</taxon>
        <taxon>Bacillati</taxon>
        <taxon>Actinomycetota</taxon>
        <taxon>Actinomycetes</taxon>
        <taxon>Micrococcales</taxon>
        <taxon>Microbacteriaceae</taxon>
        <taxon>Salinibacterium</taxon>
    </lineage>
</organism>
<dbReference type="InterPro" id="IPR008920">
    <property type="entry name" value="TF_FadR/GntR_C"/>
</dbReference>
<protein>
    <submittedName>
        <fullName evidence="5">GntR family transcriptional regulator</fullName>
    </submittedName>
</protein>
<gene>
    <name evidence="5" type="ORF">CLV85_1793</name>
</gene>
<evidence type="ECO:0000259" key="4">
    <source>
        <dbReference type="PROSITE" id="PS50949"/>
    </source>
</evidence>
<evidence type="ECO:0000313" key="6">
    <source>
        <dbReference type="Proteomes" id="UP000231742"/>
    </source>
</evidence>
<keyword evidence="6" id="KW-1185">Reference proteome</keyword>
<dbReference type="SUPFAM" id="SSF48008">
    <property type="entry name" value="GntR ligand-binding domain-like"/>
    <property type="match status" value="1"/>
</dbReference>
<dbReference type="PANTHER" id="PTHR43537">
    <property type="entry name" value="TRANSCRIPTIONAL REGULATOR, GNTR FAMILY"/>
    <property type="match status" value="1"/>
</dbReference>
<dbReference type="SMART" id="SM00345">
    <property type="entry name" value="HTH_GNTR"/>
    <property type="match status" value="1"/>
</dbReference>
<evidence type="ECO:0000256" key="3">
    <source>
        <dbReference type="ARBA" id="ARBA00023163"/>
    </source>
</evidence>
<dbReference type="PROSITE" id="PS50949">
    <property type="entry name" value="HTH_GNTR"/>
    <property type="match status" value="1"/>
</dbReference>
<keyword evidence="3" id="KW-0804">Transcription</keyword>
<dbReference type="OrthoDB" id="3864082at2"/>
<dbReference type="GO" id="GO:0043565">
    <property type="term" value="F:sequence-specific DNA binding"/>
    <property type="evidence" value="ECO:0007669"/>
    <property type="project" value="InterPro"/>
</dbReference>
<keyword evidence="2" id="KW-0238">DNA-binding</keyword>
<dbReference type="Pfam" id="PF00392">
    <property type="entry name" value="GntR"/>
    <property type="match status" value="1"/>
</dbReference>
<evidence type="ECO:0000256" key="2">
    <source>
        <dbReference type="ARBA" id="ARBA00023125"/>
    </source>
</evidence>
<dbReference type="Gene3D" id="1.10.10.10">
    <property type="entry name" value="Winged helix-like DNA-binding domain superfamily/Winged helix DNA-binding domain"/>
    <property type="match status" value="1"/>
</dbReference>
<dbReference type="PRINTS" id="PR00033">
    <property type="entry name" value="HTHASNC"/>
</dbReference>
<dbReference type="Pfam" id="PF07729">
    <property type="entry name" value="FCD"/>
    <property type="match status" value="1"/>
</dbReference>
<dbReference type="PANTHER" id="PTHR43537:SF24">
    <property type="entry name" value="GLUCONATE OPERON TRANSCRIPTIONAL REPRESSOR"/>
    <property type="match status" value="1"/>
</dbReference>
<evidence type="ECO:0000256" key="1">
    <source>
        <dbReference type="ARBA" id="ARBA00023015"/>
    </source>
</evidence>
<accession>A0A2M9DA28</accession>
<dbReference type="InterPro" id="IPR000485">
    <property type="entry name" value="AsnC-type_HTH_dom"/>
</dbReference>
<feature type="domain" description="HTH gntR-type" evidence="4">
    <location>
        <begin position="18"/>
        <end position="85"/>
    </location>
</feature>
<dbReference type="EMBL" id="PGFH01000001">
    <property type="protein sequence ID" value="PJJ82591.1"/>
    <property type="molecule type" value="Genomic_DNA"/>
</dbReference>
<dbReference type="InterPro" id="IPR036390">
    <property type="entry name" value="WH_DNA-bd_sf"/>
</dbReference>
<dbReference type="AlphaFoldDB" id="A0A2M9DA28"/>